<dbReference type="EMBL" id="BAABCE010000051">
    <property type="protein sequence ID" value="GAA3597814.1"/>
    <property type="molecule type" value="Genomic_DNA"/>
</dbReference>
<comment type="caution">
    <text evidence="2">The sequence shown here is derived from an EMBL/GenBank/DDBJ whole genome shotgun (WGS) entry which is preliminary data.</text>
</comment>
<reference evidence="3" key="1">
    <citation type="journal article" date="2019" name="Int. J. Syst. Evol. Microbiol.">
        <title>The Global Catalogue of Microorganisms (GCM) 10K type strain sequencing project: providing services to taxonomists for standard genome sequencing and annotation.</title>
        <authorList>
            <consortium name="The Broad Institute Genomics Platform"/>
            <consortium name="The Broad Institute Genome Sequencing Center for Infectious Disease"/>
            <person name="Wu L."/>
            <person name="Ma J."/>
        </authorList>
    </citation>
    <scope>NUCLEOTIDE SEQUENCE [LARGE SCALE GENOMIC DNA]</scope>
    <source>
        <strain evidence="3">JCM 17656</strain>
    </source>
</reference>
<dbReference type="RefSeq" id="WP_346186847.1">
    <property type="nucleotide sequence ID" value="NZ_BAABCE010000051.1"/>
</dbReference>
<proteinExistence type="predicted"/>
<evidence type="ECO:0000313" key="2">
    <source>
        <dbReference type="EMBL" id="GAA3597814.1"/>
    </source>
</evidence>
<keyword evidence="3" id="KW-1185">Reference proteome</keyword>
<gene>
    <name evidence="2" type="ORF">GCM10022295_92820</name>
</gene>
<dbReference type="InterPro" id="IPR024473">
    <property type="entry name" value="Transposases_IS4_N"/>
</dbReference>
<sequence>MLISRLERLGLGVLTRSCPTELVDRLVDEAGRLEMRRRLLSARFTVYFVLALCLFPQADYLAVLRLVKSGDPGLRPWTGVNKSSLTRARQRLGWTVMRELFRTVARPLGREDDLFRGLRVLALDGTLLAVPDSAANRHSMAPGRSRPRRPWSE</sequence>
<name>A0ABP6Z539_9ACTN</name>
<evidence type="ECO:0000313" key="3">
    <source>
        <dbReference type="Proteomes" id="UP001500707"/>
    </source>
</evidence>
<organism evidence="2 3">
    <name type="scientific">Streptomyces osmaniensis</name>
    <dbReference type="NCBI Taxonomy" id="593134"/>
    <lineage>
        <taxon>Bacteria</taxon>
        <taxon>Bacillati</taxon>
        <taxon>Actinomycetota</taxon>
        <taxon>Actinomycetes</taxon>
        <taxon>Kitasatosporales</taxon>
        <taxon>Streptomycetaceae</taxon>
        <taxon>Streptomyces</taxon>
    </lineage>
</organism>
<feature type="domain" description="Transposase IS4 N-terminal" evidence="1">
    <location>
        <begin position="11"/>
        <end position="102"/>
    </location>
</feature>
<protein>
    <recommendedName>
        <fullName evidence="1">Transposase IS4 N-terminal domain-containing protein</fullName>
    </recommendedName>
</protein>
<dbReference type="Pfam" id="PF13006">
    <property type="entry name" value="Nterm_IS4"/>
    <property type="match status" value="1"/>
</dbReference>
<dbReference type="Proteomes" id="UP001500707">
    <property type="component" value="Unassembled WGS sequence"/>
</dbReference>
<accession>A0ABP6Z539</accession>
<evidence type="ECO:0000259" key="1">
    <source>
        <dbReference type="Pfam" id="PF13006"/>
    </source>
</evidence>